<sequence>MIHSFISKSPSYYHARSTKKPRKSKHQQRITTEDEEEEEQVESDSTDPLVDESEGYSGAYARSPLPKSSQGGRFSHEDSQSSREEDVEDDDGLREVLDAVPELKSSKLVGDEYVFSLTESMDDGIRKRKRRKVSSKNSQKSDDPDPTWSAVSNSTLARRRRSNSSSKRPSHPPFAHILNVSRPTSTHHSLVSAHVSIFENYIWLYFQTF</sequence>
<dbReference type="STRING" id="102285.A0A0R3TSP8"/>
<organism evidence="4">
    <name type="scientific">Rodentolepis nana</name>
    <name type="common">Dwarf tapeworm</name>
    <name type="synonym">Hymenolepis nana</name>
    <dbReference type="NCBI Taxonomy" id="102285"/>
    <lineage>
        <taxon>Eukaryota</taxon>
        <taxon>Metazoa</taxon>
        <taxon>Spiralia</taxon>
        <taxon>Lophotrochozoa</taxon>
        <taxon>Platyhelminthes</taxon>
        <taxon>Cestoda</taxon>
        <taxon>Eucestoda</taxon>
        <taxon>Cyclophyllidea</taxon>
        <taxon>Hymenolepididae</taxon>
        <taxon>Rodentolepis</taxon>
    </lineage>
</organism>
<name>A0A0R3TSP8_RODNA</name>
<dbReference type="EMBL" id="UZAE01013156">
    <property type="protein sequence ID" value="VDO08500.1"/>
    <property type="molecule type" value="Genomic_DNA"/>
</dbReference>
<gene>
    <name evidence="2" type="ORF">HNAJ_LOCUS10679</name>
</gene>
<feature type="region of interest" description="Disordered" evidence="1">
    <location>
        <begin position="120"/>
        <end position="178"/>
    </location>
</feature>
<feature type="compositionally biased region" description="Basic residues" evidence="1">
    <location>
        <begin position="16"/>
        <end position="28"/>
    </location>
</feature>
<dbReference type="AlphaFoldDB" id="A0A0R3TSP8"/>
<evidence type="ECO:0000256" key="1">
    <source>
        <dbReference type="SAM" id="MobiDB-lite"/>
    </source>
</evidence>
<accession>A0A0R3TSP8</accession>
<dbReference type="WBParaSite" id="HNAJ_0001068401-mRNA-1">
    <property type="protein sequence ID" value="HNAJ_0001068401-mRNA-1"/>
    <property type="gene ID" value="HNAJ_0001068401"/>
</dbReference>
<feature type="compositionally biased region" description="Polar residues" evidence="1">
    <location>
        <begin position="1"/>
        <end position="10"/>
    </location>
</feature>
<evidence type="ECO:0000313" key="3">
    <source>
        <dbReference type="Proteomes" id="UP000278807"/>
    </source>
</evidence>
<evidence type="ECO:0000313" key="4">
    <source>
        <dbReference type="WBParaSite" id="HNAJ_0001068401-mRNA-1"/>
    </source>
</evidence>
<reference evidence="2 3" key="2">
    <citation type="submission" date="2018-11" db="EMBL/GenBank/DDBJ databases">
        <authorList>
            <consortium name="Pathogen Informatics"/>
        </authorList>
    </citation>
    <scope>NUCLEOTIDE SEQUENCE [LARGE SCALE GENOMIC DNA]</scope>
</reference>
<feature type="region of interest" description="Disordered" evidence="1">
    <location>
        <begin position="1"/>
        <end position="102"/>
    </location>
</feature>
<feature type="compositionally biased region" description="Basic and acidic residues" evidence="1">
    <location>
        <begin position="74"/>
        <end position="84"/>
    </location>
</feature>
<keyword evidence="3" id="KW-1185">Reference proteome</keyword>
<evidence type="ECO:0000313" key="2">
    <source>
        <dbReference type="EMBL" id="VDO08500.1"/>
    </source>
</evidence>
<proteinExistence type="predicted"/>
<feature type="compositionally biased region" description="Acidic residues" evidence="1">
    <location>
        <begin position="33"/>
        <end position="54"/>
    </location>
</feature>
<protein>
    <submittedName>
        <fullName evidence="2 4">Uncharacterized protein</fullName>
    </submittedName>
</protein>
<dbReference type="Proteomes" id="UP000278807">
    <property type="component" value="Unassembled WGS sequence"/>
</dbReference>
<reference evidence="4" key="1">
    <citation type="submission" date="2017-02" db="UniProtKB">
        <authorList>
            <consortium name="WormBaseParasite"/>
        </authorList>
    </citation>
    <scope>IDENTIFICATION</scope>
</reference>